<evidence type="ECO:0000259" key="6">
    <source>
        <dbReference type="Pfam" id="PF01699"/>
    </source>
</evidence>
<keyword evidence="4 5" id="KW-0472">Membrane</keyword>
<feature type="transmembrane region" description="Helical" evidence="5">
    <location>
        <begin position="238"/>
        <end position="261"/>
    </location>
</feature>
<dbReference type="GO" id="GO:0006874">
    <property type="term" value="P:intracellular calcium ion homeostasis"/>
    <property type="evidence" value="ECO:0007669"/>
    <property type="project" value="TreeGrafter"/>
</dbReference>
<accession>A0A6N9Q8F0</accession>
<feature type="transmembrane region" description="Helical" evidence="5">
    <location>
        <begin position="6"/>
        <end position="24"/>
    </location>
</feature>
<dbReference type="GO" id="GO:0005886">
    <property type="term" value="C:plasma membrane"/>
    <property type="evidence" value="ECO:0007669"/>
    <property type="project" value="TreeGrafter"/>
</dbReference>
<proteinExistence type="predicted"/>
<feature type="transmembrane region" description="Helical" evidence="5">
    <location>
        <begin position="273"/>
        <end position="293"/>
    </location>
</feature>
<dbReference type="GO" id="GO:0008273">
    <property type="term" value="F:calcium, potassium:sodium antiporter activity"/>
    <property type="evidence" value="ECO:0007669"/>
    <property type="project" value="TreeGrafter"/>
</dbReference>
<feature type="transmembrane region" description="Helical" evidence="5">
    <location>
        <begin position="100"/>
        <end position="121"/>
    </location>
</feature>
<protein>
    <submittedName>
        <fullName evidence="7">Sodium:calcium antiporter</fullName>
    </submittedName>
</protein>
<feature type="transmembrane region" description="Helical" evidence="5">
    <location>
        <begin position="66"/>
        <end position="88"/>
    </location>
</feature>
<feature type="domain" description="Sodium/calcium exchanger membrane region" evidence="6">
    <location>
        <begin position="174"/>
        <end position="321"/>
    </location>
</feature>
<evidence type="ECO:0000256" key="3">
    <source>
        <dbReference type="ARBA" id="ARBA00022989"/>
    </source>
</evidence>
<dbReference type="OrthoDB" id="9794225at2"/>
<dbReference type="Gene3D" id="1.20.1420.30">
    <property type="entry name" value="NCX, central ion-binding region"/>
    <property type="match status" value="2"/>
</dbReference>
<dbReference type="InterPro" id="IPR004837">
    <property type="entry name" value="NaCa_Exmemb"/>
</dbReference>
<dbReference type="Pfam" id="PF01699">
    <property type="entry name" value="Na_Ca_ex"/>
    <property type="match status" value="2"/>
</dbReference>
<dbReference type="RefSeq" id="WP_160647977.1">
    <property type="nucleotide sequence ID" value="NZ_SIJB01000062.1"/>
</dbReference>
<dbReference type="EMBL" id="SIJB01000062">
    <property type="protein sequence ID" value="NBI31156.1"/>
    <property type="molecule type" value="Genomic_DNA"/>
</dbReference>
<dbReference type="GO" id="GO:0005262">
    <property type="term" value="F:calcium channel activity"/>
    <property type="evidence" value="ECO:0007669"/>
    <property type="project" value="TreeGrafter"/>
</dbReference>
<gene>
    <name evidence="7" type="ORF">ERL59_19675</name>
</gene>
<evidence type="ECO:0000256" key="4">
    <source>
        <dbReference type="ARBA" id="ARBA00023136"/>
    </source>
</evidence>
<feature type="transmembrane region" description="Helical" evidence="5">
    <location>
        <begin position="127"/>
        <end position="148"/>
    </location>
</feature>
<evidence type="ECO:0000313" key="8">
    <source>
        <dbReference type="Proteomes" id="UP000448943"/>
    </source>
</evidence>
<evidence type="ECO:0000313" key="7">
    <source>
        <dbReference type="EMBL" id="NBI31156.1"/>
    </source>
</evidence>
<evidence type="ECO:0000256" key="1">
    <source>
        <dbReference type="ARBA" id="ARBA00004141"/>
    </source>
</evidence>
<feature type="domain" description="Sodium/calcium exchanger membrane region" evidence="6">
    <location>
        <begin position="3"/>
        <end position="147"/>
    </location>
</feature>
<dbReference type="PANTHER" id="PTHR10846:SF8">
    <property type="entry name" value="INNER MEMBRANE PROTEIN YRBG"/>
    <property type="match status" value="1"/>
</dbReference>
<comment type="caution">
    <text evidence="7">The sequence shown here is derived from an EMBL/GenBank/DDBJ whole genome shotgun (WGS) entry which is preliminary data.</text>
</comment>
<sequence>MVYFIFIIAASFTIFLAVKLSKYVDVIKEKSSVNGVLLGLMLGGATSLPEITTSVTSIVINNPDIATGNVLGSNLFNFMILAVVDIIFRKSQIFNYSNKQNMMTNILVMLLLIFISISIYFKISYHIFGIGLDSIVLVIVYGLGMWLISKVENTSAIQPKSDSKNYEKFTLKRAIISFIFAAIFILVFGSVLTISADKIATITGIDASFIGTFLVAASTSLPEAVSIIVAVRLLNYNLAIGSILGSNTFNILILIFTDVLYRKGNLLFHSSPSHIYTVLGTIVLAIICMYGLVRKKAKNRFTYVIPSILVVISYFVVSYLMFIQT</sequence>
<reference evidence="7 8" key="1">
    <citation type="submission" date="2019-01" db="EMBL/GenBank/DDBJ databases">
        <title>Chengkuizengella sp. nov., isolated from deep-sea sediment of East Pacific Ocean.</title>
        <authorList>
            <person name="Yang J."/>
            <person name="Lai Q."/>
            <person name="Shao Z."/>
        </authorList>
    </citation>
    <scope>NUCLEOTIDE SEQUENCE [LARGE SCALE GENOMIC DNA]</scope>
    <source>
        <strain evidence="7 8">YPA3-1-1</strain>
    </source>
</reference>
<feature type="transmembrane region" description="Helical" evidence="5">
    <location>
        <begin position="300"/>
        <end position="322"/>
    </location>
</feature>
<keyword evidence="2 5" id="KW-0812">Transmembrane</keyword>
<feature type="transmembrane region" description="Helical" evidence="5">
    <location>
        <begin position="174"/>
        <end position="196"/>
    </location>
</feature>
<evidence type="ECO:0000256" key="5">
    <source>
        <dbReference type="SAM" id="Phobius"/>
    </source>
</evidence>
<keyword evidence="8" id="KW-1185">Reference proteome</keyword>
<organism evidence="7 8">
    <name type="scientific">Chengkuizengella marina</name>
    <dbReference type="NCBI Taxonomy" id="2507566"/>
    <lineage>
        <taxon>Bacteria</taxon>
        <taxon>Bacillati</taxon>
        <taxon>Bacillota</taxon>
        <taxon>Bacilli</taxon>
        <taxon>Bacillales</taxon>
        <taxon>Paenibacillaceae</taxon>
        <taxon>Chengkuizengella</taxon>
    </lineage>
</organism>
<comment type="subcellular location">
    <subcellularLocation>
        <location evidence="1">Membrane</location>
        <topology evidence="1">Multi-pass membrane protein</topology>
    </subcellularLocation>
</comment>
<dbReference type="PANTHER" id="PTHR10846">
    <property type="entry name" value="SODIUM/POTASSIUM/CALCIUM EXCHANGER"/>
    <property type="match status" value="1"/>
</dbReference>
<feature type="transmembrane region" description="Helical" evidence="5">
    <location>
        <begin position="36"/>
        <end position="60"/>
    </location>
</feature>
<keyword evidence="3 5" id="KW-1133">Transmembrane helix</keyword>
<dbReference type="InterPro" id="IPR044880">
    <property type="entry name" value="NCX_ion-bd_dom_sf"/>
</dbReference>
<name>A0A6N9Q8F0_9BACL</name>
<evidence type="ECO:0000256" key="2">
    <source>
        <dbReference type="ARBA" id="ARBA00022692"/>
    </source>
</evidence>
<feature type="transmembrane region" description="Helical" evidence="5">
    <location>
        <begin position="208"/>
        <end position="231"/>
    </location>
</feature>
<dbReference type="AlphaFoldDB" id="A0A6N9Q8F0"/>
<dbReference type="Proteomes" id="UP000448943">
    <property type="component" value="Unassembled WGS sequence"/>
</dbReference>
<dbReference type="InterPro" id="IPR004481">
    <property type="entry name" value="K/Na/Ca-exchanger"/>
</dbReference>